<dbReference type="SUPFAM" id="SSF55931">
    <property type="entry name" value="Glutamine synthetase/guanido kinase"/>
    <property type="match status" value="1"/>
</dbReference>
<dbReference type="InterPro" id="IPR006336">
    <property type="entry name" value="GCS2"/>
</dbReference>
<evidence type="ECO:0000256" key="9">
    <source>
        <dbReference type="ARBA" id="ARBA00023157"/>
    </source>
</evidence>
<keyword evidence="8" id="KW-0809">Transit peptide</keyword>
<evidence type="ECO:0000256" key="7">
    <source>
        <dbReference type="ARBA" id="ARBA00022840"/>
    </source>
</evidence>
<protein>
    <recommendedName>
        <fullName evidence="10">Glutamate--cysteine ligase</fullName>
        <ecNumber evidence="10">6.3.2.2</ecNumber>
    </recommendedName>
</protein>
<dbReference type="InterPro" id="IPR014746">
    <property type="entry name" value="Gln_synth/guanido_kin_cat_dom"/>
</dbReference>
<comment type="catalytic activity">
    <reaction evidence="10">
        <text>L-cysteine + L-glutamate + ATP = gamma-L-glutamyl-L-cysteine + ADP + phosphate + H(+)</text>
        <dbReference type="Rhea" id="RHEA:13285"/>
        <dbReference type="ChEBI" id="CHEBI:15378"/>
        <dbReference type="ChEBI" id="CHEBI:29985"/>
        <dbReference type="ChEBI" id="CHEBI:30616"/>
        <dbReference type="ChEBI" id="CHEBI:35235"/>
        <dbReference type="ChEBI" id="CHEBI:43474"/>
        <dbReference type="ChEBI" id="CHEBI:58173"/>
        <dbReference type="ChEBI" id="CHEBI:456216"/>
        <dbReference type="EC" id="6.3.2.2"/>
    </reaction>
</comment>
<comment type="function">
    <text evidence="10">Catalyzes the synthesis of gamma-glutamylcysteine (gamma-GC).</text>
</comment>
<dbReference type="PANTHER" id="PTHR34378:SF1">
    <property type="entry name" value="GLUTAMATE--CYSTEINE LIGASE, CHLOROPLASTIC"/>
    <property type="match status" value="1"/>
</dbReference>
<name>A0A2W5HIZ9_9BACT</name>
<dbReference type="GO" id="GO:0006750">
    <property type="term" value="P:glutathione biosynthetic process"/>
    <property type="evidence" value="ECO:0007669"/>
    <property type="project" value="UniProtKB-UniRule"/>
</dbReference>
<dbReference type="PIRSF" id="PIRSF017901">
    <property type="entry name" value="GCL"/>
    <property type="match status" value="1"/>
</dbReference>
<dbReference type="Gene3D" id="3.30.590.20">
    <property type="match status" value="1"/>
</dbReference>
<gene>
    <name evidence="11" type="ORF">DI586_06200</name>
</gene>
<dbReference type="EC" id="6.3.2.2" evidence="10"/>
<evidence type="ECO:0000256" key="2">
    <source>
        <dbReference type="ARBA" id="ARBA00010253"/>
    </source>
</evidence>
<sequence length="422" mass="48002">MQGSPNNSQRMLTYDDLVNDMASGCKPRSQWKVGIEHEQFLFRQDNEEPLPYEGSPGIRQVLENFADDYGWQGIKKNGNLIELRRDGASITLEPGGQIELSGAPYKNLQGVKDEADRYYAELKLIAEKLGLGIMAKGFHPQWSPNQIHWMPKERYKIMGPYMSSKSRHGVDMMIRTCGAQINMDFDREADMIKKYRVGLALQPIVTALMANSSQVEGKDSGYKTYRSFIWTETDPDRCGVPEFIFKDEMSFSRYVDYALDVPMYFIMRAGHHVNVAGQSFRNFMEGQLKGHEGDFPDISDWHDHLTTLFPEVRLKTYLEFRGPDSAEAEIVYAMAAFWAGILYDEDALSGACTLIEGLLPEDHVRIRNDVPRLGLNTPVKAEMRLYDMAAKALSIAKEGLSRYEPDAAKDLLPFDLMLRNFA</sequence>
<comment type="pathway">
    <text evidence="1">Sulfur metabolism; glutathione biosynthesis; glutathione from L-cysteine and L-glutamate: step 1/2.</text>
</comment>
<dbReference type="GO" id="GO:0004357">
    <property type="term" value="F:glutamate-cysteine ligase activity"/>
    <property type="evidence" value="ECO:0007669"/>
    <property type="project" value="UniProtKB-UniRule"/>
</dbReference>
<dbReference type="GO" id="GO:0005524">
    <property type="term" value="F:ATP binding"/>
    <property type="evidence" value="ECO:0007669"/>
    <property type="project" value="UniProtKB-UniRule"/>
</dbReference>
<accession>A0A2W5HIZ9</accession>
<dbReference type="InterPro" id="IPR011556">
    <property type="entry name" value="Glut_cys_lig_pln_type"/>
</dbReference>
<dbReference type="InterPro" id="IPR035434">
    <property type="entry name" value="GCL_bact_plant"/>
</dbReference>
<evidence type="ECO:0000256" key="4">
    <source>
        <dbReference type="ARBA" id="ARBA00022598"/>
    </source>
</evidence>
<comment type="similarity">
    <text evidence="10">Belongs to the glutamate--cysteine ligase type 2 family. EgtA subfamily.</text>
</comment>
<dbReference type="EMBL" id="QFOT01000057">
    <property type="protein sequence ID" value="PZP55652.1"/>
    <property type="molecule type" value="Genomic_DNA"/>
</dbReference>
<keyword evidence="4 10" id="KW-0436">Ligase</keyword>
<dbReference type="AlphaFoldDB" id="A0A2W5HIZ9"/>
<evidence type="ECO:0000256" key="10">
    <source>
        <dbReference type="PIRNR" id="PIRNR017901"/>
    </source>
</evidence>
<evidence type="ECO:0000256" key="6">
    <source>
        <dbReference type="ARBA" id="ARBA00022741"/>
    </source>
</evidence>
<evidence type="ECO:0000256" key="3">
    <source>
        <dbReference type="ARBA" id="ARBA00011153"/>
    </source>
</evidence>
<dbReference type="Proteomes" id="UP000249739">
    <property type="component" value="Unassembled WGS sequence"/>
</dbReference>
<reference evidence="11 12" key="1">
    <citation type="submission" date="2017-08" db="EMBL/GenBank/DDBJ databases">
        <title>Infants hospitalized years apart are colonized by the same room-sourced microbial strains.</title>
        <authorList>
            <person name="Brooks B."/>
            <person name="Olm M.R."/>
            <person name="Firek B.A."/>
            <person name="Baker R."/>
            <person name="Thomas B.C."/>
            <person name="Morowitz M.J."/>
            <person name="Banfield J.F."/>
        </authorList>
    </citation>
    <scope>NUCLEOTIDE SEQUENCE [LARGE SCALE GENOMIC DNA]</scope>
    <source>
        <strain evidence="11">S2_006_000_R2_64</strain>
    </source>
</reference>
<evidence type="ECO:0000313" key="11">
    <source>
        <dbReference type="EMBL" id="PZP55652.1"/>
    </source>
</evidence>
<comment type="subunit">
    <text evidence="3">Homodimer or monomer when oxidized or reduced, respectively.</text>
</comment>
<dbReference type="PANTHER" id="PTHR34378">
    <property type="entry name" value="GLUTAMATE--CYSTEINE LIGASE, CHLOROPLASTIC"/>
    <property type="match status" value="1"/>
</dbReference>
<evidence type="ECO:0000256" key="5">
    <source>
        <dbReference type="ARBA" id="ARBA00022684"/>
    </source>
</evidence>
<proteinExistence type="inferred from homology"/>
<dbReference type="Pfam" id="PF04107">
    <property type="entry name" value="GCS2"/>
    <property type="match status" value="1"/>
</dbReference>
<evidence type="ECO:0000256" key="8">
    <source>
        <dbReference type="ARBA" id="ARBA00022946"/>
    </source>
</evidence>
<comment type="caution">
    <text evidence="11">The sequence shown here is derived from an EMBL/GenBank/DDBJ whole genome shotgun (WGS) entry which is preliminary data.</text>
</comment>
<evidence type="ECO:0000313" key="12">
    <source>
        <dbReference type="Proteomes" id="UP000249739"/>
    </source>
</evidence>
<comment type="similarity">
    <text evidence="2">Belongs to the carboxylate-amine ligase family. Glutamate--cysteine ligase type 2 subfamily.</text>
</comment>
<keyword evidence="5" id="KW-0317">Glutathione biosynthesis</keyword>
<keyword evidence="6 10" id="KW-0547">Nucleotide-binding</keyword>
<dbReference type="NCBIfam" id="TIGR01436">
    <property type="entry name" value="glu_cys_lig_pln"/>
    <property type="match status" value="1"/>
</dbReference>
<keyword evidence="9" id="KW-1015">Disulfide bond</keyword>
<organism evidence="11 12">
    <name type="scientific">Micavibrio aeruginosavorus</name>
    <dbReference type="NCBI Taxonomy" id="349221"/>
    <lineage>
        <taxon>Bacteria</taxon>
        <taxon>Pseudomonadati</taxon>
        <taxon>Bdellovibrionota</taxon>
        <taxon>Bdellovibrionia</taxon>
        <taxon>Bdellovibrionales</taxon>
        <taxon>Pseudobdellovibrionaceae</taxon>
        <taxon>Micavibrio</taxon>
    </lineage>
</organism>
<evidence type="ECO:0000256" key="1">
    <source>
        <dbReference type="ARBA" id="ARBA00005006"/>
    </source>
</evidence>
<keyword evidence="7 10" id="KW-0067">ATP-binding</keyword>